<name>A0AAD1YAM3_EUPCR</name>
<keyword evidence="3" id="KW-1185">Reference proteome</keyword>
<feature type="compositionally biased region" description="Polar residues" evidence="1">
    <location>
        <begin position="414"/>
        <end position="433"/>
    </location>
</feature>
<dbReference type="AlphaFoldDB" id="A0AAD1YAM3"/>
<proteinExistence type="predicted"/>
<dbReference type="Proteomes" id="UP001295684">
    <property type="component" value="Unassembled WGS sequence"/>
</dbReference>
<feature type="region of interest" description="Disordered" evidence="1">
    <location>
        <begin position="165"/>
        <end position="222"/>
    </location>
</feature>
<dbReference type="EMBL" id="CAMPGE010030196">
    <property type="protein sequence ID" value="CAI2387705.1"/>
    <property type="molecule type" value="Genomic_DNA"/>
</dbReference>
<feature type="region of interest" description="Disordered" evidence="1">
    <location>
        <begin position="386"/>
        <end position="433"/>
    </location>
</feature>
<comment type="caution">
    <text evidence="2">The sequence shown here is derived from an EMBL/GenBank/DDBJ whole genome shotgun (WGS) entry which is preliminary data.</text>
</comment>
<feature type="compositionally biased region" description="Basic and acidic residues" evidence="1">
    <location>
        <begin position="387"/>
        <end position="405"/>
    </location>
</feature>
<evidence type="ECO:0000313" key="3">
    <source>
        <dbReference type="Proteomes" id="UP001295684"/>
    </source>
</evidence>
<evidence type="ECO:0000313" key="2">
    <source>
        <dbReference type="EMBL" id="CAI2387705.1"/>
    </source>
</evidence>
<evidence type="ECO:0000256" key="1">
    <source>
        <dbReference type="SAM" id="MobiDB-lite"/>
    </source>
</evidence>
<sequence>MGGCCCKRSVLITKNNDHPLYNKMCENLKERKVKKLMQDAVMTAYEYLQPNGKSDKSLTSKIMRMNPSRAILCVLDKIFDYLNIEEVTLVSTGCKLFLYVATMDSIMDKYHDIPFALSSKKIMHVVEDTMAENINTRKESEDVEVLERGVAPFLNNNRLRLVKDEAQEEEAQSEKVAGNRKDKTPGPSPSVRKEESKRGSRSTHSYSSPWTTNSKNIHRYEKSPNITAKGLIKRQKSIMQQMIYMKNVMEAQQRENKDSFMKTVVFSDGMGEVYSDSDHLNKVLKSLSSEENCTVADMGSTNSFGNRKSSFAVPLEKRETRKPSKAVPLDAWVVSKLVADGQSSFRRLTKNSFTGREMITVPEISHNRPSMFHPYKLGCIEESLNESNDRKNTFSSESKDKKSESDFSDDSSMRSDNSVKVTFQMSSKKGQIS</sequence>
<reference evidence="2" key="1">
    <citation type="submission" date="2023-07" db="EMBL/GenBank/DDBJ databases">
        <authorList>
            <consortium name="AG Swart"/>
            <person name="Singh M."/>
            <person name="Singh A."/>
            <person name="Seah K."/>
            <person name="Emmerich C."/>
        </authorList>
    </citation>
    <scope>NUCLEOTIDE SEQUENCE</scope>
    <source>
        <strain evidence="2">DP1</strain>
    </source>
</reference>
<protein>
    <submittedName>
        <fullName evidence="2">Uncharacterized protein</fullName>
    </submittedName>
</protein>
<feature type="compositionally biased region" description="Polar residues" evidence="1">
    <location>
        <begin position="202"/>
        <end position="215"/>
    </location>
</feature>
<organism evidence="2 3">
    <name type="scientific">Euplotes crassus</name>
    <dbReference type="NCBI Taxonomy" id="5936"/>
    <lineage>
        <taxon>Eukaryota</taxon>
        <taxon>Sar</taxon>
        <taxon>Alveolata</taxon>
        <taxon>Ciliophora</taxon>
        <taxon>Intramacronucleata</taxon>
        <taxon>Spirotrichea</taxon>
        <taxon>Hypotrichia</taxon>
        <taxon>Euplotida</taxon>
        <taxon>Euplotidae</taxon>
        <taxon>Moneuplotes</taxon>
    </lineage>
</organism>
<accession>A0AAD1YAM3</accession>
<gene>
    <name evidence="2" type="ORF">ECRASSUSDP1_LOCUS29339</name>
</gene>